<evidence type="ECO:0000256" key="1">
    <source>
        <dbReference type="SAM" id="SignalP"/>
    </source>
</evidence>
<organism evidence="2 3">
    <name type="scientific">Pestalotiopsis fici (strain W106-1 / CGMCC3.15140)</name>
    <dbReference type="NCBI Taxonomy" id="1229662"/>
    <lineage>
        <taxon>Eukaryota</taxon>
        <taxon>Fungi</taxon>
        <taxon>Dikarya</taxon>
        <taxon>Ascomycota</taxon>
        <taxon>Pezizomycotina</taxon>
        <taxon>Sordariomycetes</taxon>
        <taxon>Xylariomycetidae</taxon>
        <taxon>Amphisphaeriales</taxon>
        <taxon>Sporocadaceae</taxon>
        <taxon>Pestalotiopsis</taxon>
    </lineage>
</organism>
<sequence length="240" mass="26649">MRVPLLLALFTLIAAVWAGGYQGVLERVMLYYAYEIDQLNPEGDRTIGFWCGQEVNDAGICPDEDGWKPPLGHNPPNSRSNFNQLVGPLSRLRGDGQQSFARDAGGNPLPFNDGITGLDIEQTAHNLYHEITSAPGRRVRNTPAYKMRKVTTNSYVKFLSGLGKFVQQTADKNDNFDNHRDLFKGFQRANQLVLEARMGDHGQRQIQNIQNRLAGTGINVKTKTVGGGTNPVHWRCLGRG</sequence>
<name>W3X0Y6_PESFW</name>
<dbReference type="InParanoid" id="W3X0Y6"/>
<dbReference type="EMBL" id="KI912114">
    <property type="protein sequence ID" value="ETS78816.1"/>
    <property type="molecule type" value="Genomic_DNA"/>
</dbReference>
<dbReference type="AlphaFoldDB" id="W3X0Y6"/>
<dbReference type="Proteomes" id="UP000030651">
    <property type="component" value="Unassembled WGS sequence"/>
</dbReference>
<proteinExistence type="predicted"/>
<feature type="signal peptide" evidence="1">
    <location>
        <begin position="1"/>
        <end position="18"/>
    </location>
</feature>
<accession>W3X0Y6</accession>
<evidence type="ECO:0000313" key="3">
    <source>
        <dbReference type="Proteomes" id="UP000030651"/>
    </source>
</evidence>
<keyword evidence="1" id="KW-0732">Signal</keyword>
<keyword evidence="3" id="KW-1185">Reference proteome</keyword>
<dbReference type="RefSeq" id="XP_007835441.1">
    <property type="nucleotide sequence ID" value="XM_007837250.1"/>
</dbReference>
<dbReference type="GeneID" id="19273682"/>
<dbReference type="KEGG" id="pfy:PFICI_08669"/>
<protein>
    <recommendedName>
        <fullName evidence="4">Tyrosinase copper-binding domain-containing protein</fullName>
    </recommendedName>
</protein>
<dbReference type="OMA" id="FYAYQID"/>
<feature type="chain" id="PRO_5004834481" description="Tyrosinase copper-binding domain-containing protein" evidence="1">
    <location>
        <begin position="19"/>
        <end position="240"/>
    </location>
</feature>
<gene>
    <name evidence="2" type="ORF">PFICI_08669</name>
</gene>
<dbReference type="OrthoDB" id="3467882at2759"/>
<dbReference type="HOGENOM" id="CLU_081362_0_0_1"/>
<evidence type="ECO:0008006" key="4">
    <source>
        <dbReference type="Google" id="ProtNLM"/>
    </source>
</evidence>
<evidence type="ECO:0000313" key="2">
    <source>
        <dbReference type="EMBL" id="ETS78816.1"/>
    </source>
</evidence>
<reference evidence="3" key="1">
    <citation type="journal article" date="2015" name="BMC Genomics">
        <title>Genomic and transcriptomic analysis of the endophytic fungus Pestalotiopsis fici reveals its lifestyle and high potential for synthesis of natural products.</title>
        <authorList>
            <person name="Wang X."/>
            <person name="Zhang X."/>
            <person name="Liu L."/>
            <person name="Xiang M."/>
            <person name="Wang W."/>
            <person name="Sun X."/>
            <person name="Che Y."/>
            <person name="Guo L."/>
            <person name="Liu G."/>
            <person name="Guo L."/>
            <person name="Wang C."/>
            <person name="Yin W.B."/>
            <person name="Stadler M."/>
            <person name="Zhang X."/>
            <person name="Liu X."/>
        </authorList>
    </citation>
    <scope>NUCLEOTIDE SEQUENCE [LARGE SCALE GENOMIC DNA]</scope>
    <source>
        <strain evidence="3">W106-1 / CGMCC3.15140</strain>
    </source>
</reference>
<dbReference type="eggNOG" id="ENOG502SM92">
    <property type="taxonomic scope" value="Eukaryota"/>
</dbReference>